<reference evidence="3 4" key="1">
    <citation type="journal article" date="2016" name="Nat. Commun.">
        <title>Thousands of microbial genomes shed light on interconnected biogeochemical processes in an aquifer system.</title>
        <authorList>
            <person name="Anantharaman K."/>
            <person name="Brown C.T."/>
            <person name="Hug L.A."/>
            <person name="Sharon I."/>
            <person name="Castelle C.J."/>
            <person name="Probst A.J."/>
            <person name="Thomas B.C."/>
            <person name="Singh A."/>
            <person name="Wilkins M.J."/>
            <person name="Karaoz U."/>
            <person name="Brodie E.L."/>
            <person name="Williams K.H."/>
            <person name="Hubbard S.S."/>
            <person name="Banfield J.F."/>
        </authorList>
    </citation>
    <scope>NUCLEOTIDE SEQUENCE [LARGE SCALE GENOMIC DNA]</scope>
</reference>
<dbReference type="PANTHER" id="PTHR34477:SF1">
    <property type="entry name" value="UPF0213 PROTEIN YHBQ"/>
    <property type="match status" value="1"/>
</dbReference>
<name>A0A1G2HN16_9BACT</name>
<protein>
    <submittedName>
        <fullName evidence="3">Excinuclease ABC subunit C</fullName>
    </submittedName>
</protein>
<gene>
    <name evidence="3" type="ORF">A2730_00915</name>
</gene>
<organism evidence="3 4">
    <name type="scientific">Candidatus Staskawiczbacteria bacterium RIFCSPHIGHO2_01_FULL_39_25</name>
    <dbReference type="NCBI Taxonomy" id="1802202"/>
    <lineage>
        <taxon>Bacteria</taxon>
        <taxon>Candidatus Staskawicziibacteriota</taxon>
    </lineage>
</organism>
<sequence>MYYTYVMRSSKDNKLYIGYTKNLKLRFEQHSKGLVDSTKYRKPFVVIYYEACQYQKDALRREKFLKTYRGTQFLHKRLKSHFTGAST</sequence>
<comment type="caution">
    <text evidence="3">The sequence shown here is derived from an EMBL/GenBank/DDBJ whole genome shotgun (WGS) entry which is preliminary data.</text>
</comment>
<dbReference type="Pfam" id="PF01541">
    <property type="entry name" value="GIY-YIG"/>
    <property type="match status" value="1"/>
</dbReference>
<proteinExistence type="inferred from homology"/>
<dbReference type="AlphaFoldDB" id="A0A1G2HN16"/>
<dbReference type="InterPro" id="IPR000305">
    <property type="entry name" value="GIY-YIG_endonuc"/>
</dbReference>
<dbReference type="EMBL" id="MHOO01000011">
    <property type="protein sequence ID" value="OGZ63833.1"/>
    <property type="molecule type" value="Genomic_DNA"/>
</dbReference>
<dbReference type="STRING" id="1802202.A2730_00915"/>
<evidence type="ECO:0000313" key="3">
    <source>
        <dbReference type="EMBL" id="OGZ63833.1"/>
    </source>
</evidence>
<dbReference type="SMART" id="SM00465">
    <property type="entry name" value="GIYc"/>
    <property type="match status" value="1"/>
</dbReference>
<dbReference type="InterPro" id="IPR035901">
    <property type="entry name" value="GIY-YIG_endonuc_sf"/>
</dbReference>
<feature type="domain" description="GIY-YIG" evidence="2">
    <location>
        <begin position="1"/>
        <end position="77"/>
    </location>
</feature>
<dbReference type="PROSITE" id="PS50164">
    <property type="entry name" value="GIY_YIG"/>
    <property type="match status" value="1"/>
</dbReference>
<comment type="similarity">
    <text evidence="1">Belongs to the UPF0213 family.</text>
</comment>
<dbReference type="Gene3D" id="3.40.1440.10">
    <property type="entry name" value="GIY-YIG endonuclease"/>
    <property type="match status" value="1"/>
</dbReference>
<evidence type="ECO:0000259" key="2">
    <source>
        <dbReference type="PROSITE" id="PS50164"/>
    </source>
</evidence>
<evidence type="ECO:0000313" key="4">
    <source>
        <dbReference type="Proteomes" id="UP000176855"/>
    </source>
</evidence>
<dbReference type="InterPro" id="IPR050190">
    <property type="entry name" value="UPF0213_domain"/>
</dbReference>
<accession>A0A1G2HN16</accession>
<dbReference type="SUPFAM" id="SSF82771">
    <property type="entry name" value="GIY-YIG endonuclease"/>
    <property type="match status" value="1"/>
</dbReference>
<dbReference type="PANTHER" id="PTHR34477">
    <property type="entry name" value="UPF0213 PROTEIN YHBQ"/>
    <property type="match status" value="1"/>
</dbReference>
<evidence type="ECO:0000256" key="1">
    <source>
        <dbReference type="ARBA" id="ARBA00007435"/>
    </source>
</evidence>
<dbReference type="Proteomes" id="UP000176855">
    <property type="component" value="Unassembled WGS sequence"/>
</dbReference>